<dbReference type="Pfam" id="PF02384">
    <property type="entry name" value="N6_Mtase"/>
    <property type="match status" value="1"/>
</dbReference>
<dbReference type="InterPro" id="IPR003356">
    <property type="entry name" value="DNA_methylase_A-5"/>
</dbReference>
<comment type="catalytic activity">
    <reaction evidence="7">
        <text>a 2'-deoxyadenosine in DNA + S-adenosyl-L-methionine = an N(6)-methyl-2'-deoxyadenosine in DNA + S-adenosyl-L-homocysteine + H(+)</text>
        <dbReference type="Rhea" id="RHEA:15197"/>
        <dbReference type="Rhea" id="RHEA-COMP:12418"/>
        <dbReference type="Rhea" id="RHEA-COMP:12419"/>
        <dbReference type="ChEBI" id="CHEBI:15378"/>
        <dbReference type="ChEBI" id="CHEBI:57856"/>
        <dbReference type="ChEBI" id="CHEBI:59789"/>
        <dbReference type="ChEBI" id="CHEBI:90615"/>
        <dbReference type="ChEBI" id="CHEBI:90616"/>
        <dbReference type="EC" id="2.1.1.72"/>
    </reaction>
</comment>
<evidence type="ECO:0000256" key="6">
    <source>
        <dbReference type="ARBA" id="ARBA00022747"/>
    </source>
</evidence>
<feature type="domain" description="N6 adenine-specific DNA methyltransferase N-terminal" evidence="9">
    <location>
        <begin position="8"/>
        <end position="147"/>
    </location>
</feature>
<dbReference type="GO" id="GO:0003677">
    <property type="term" value="F:DNA binding"/>
    <property type="evidence" value="ECO:0007669"/>
    <property type="project" value="InterPro"/>
</dbReference>
<evidence type="ECO:0000313" key="10">
    <source>
        <dbReference type="EMBL" id="AQQ71723.1"/>
    </source>
</evidence>
<dbReference type="Proteomes" id="UP000188181">
    <property type="component" value="Chromosome"/>
</dbReference>
<dbReference type="InterPro" id="IPR022749">
    <property type="entry name" value="D12N6_MeTrfase_N"/>
</dbReference>
<evidence type="ECO:0000256" key="2">
    <source>
        <dbReference type="ARBA" id="ARBA00011900"/>
    </source>
</evidence>
<dbReference type="InterPro" id="IPR002052">
    <property type="entry name" value="DNA_methylase_N6_adenine_CS"/>
</dbReference>
<evidence type="ECO:0000256" key="7">
    <source>
        <dbReference type="ARBA" id="ARBA00047942"/>
    </source>
</evidence>
<keyword evidence="6" id="KW-0680">Restriction system</keyword>
<evidence type="ECO:0000256" key="5">
    <source>
        <dbReference type="ARBA" id="ARBA00022691"/>
    </source>
</evidence>
<evidence type="ECO:0000256" key="1">
    <source>
        <dbReference type="ARBA" id="ARBA00006594"/>
    </source>
</evidence>
<dbReference type="OrthoDB" id="9814572at2"/>
<feature type="domain" description="DNA methylase adenine-specific" evidence="8">
    <location>
        <begin position="158"/>
        <end position="464"/>
    </location>
</feature>
<protein>
    <recommendedName>
        <fullName evidence="2">site-specific DNA-methyltransferase (adenine-specific)</fullName>
        <ecNumber evidence="2">2.1.1.72</ecNumber>
    </recommendedName>
</protein>
<name>A0A1R7T5T1_9BACT</name>
<evidence type="ECO:0000259" key="9">
    <source>
        <dbReference type="Pfam" id="PF12161"/>
    </source>
</evidence>
<dbReference type="AlphaFoldDB" id="A0A1R7T5T1"/>
<dbReference type="REBASE" id="185699">
    <property type="entry name" value="M.PbaD1ORF2101P"/>
</dbReference>
<dbReference type="GO" id="GO:0009007">
    <property type="term" value="F:site-specific DNA-methyltransferase (adenine-specific) activity"/>
    <property type="evidence" value="ECO:0007669"/>
    <property type="project" value="UniProtKB-EC"/>
</dbReference>
<dbReference type="KEGG" id="pbas:SMSP2_02101"/>
<evidence type="ECO:0000259" key="8">
    <source>
        <dbReference type="Pfam" id="PF02384"/>
    </source>
</evidence>
<comment type="similarity">
    <text evidence="1">Belongs to the N(4)/N(6)-methyltransferase family.</text>
</comment>
<dbReference type="GO" id="GO:0032259">
    <property type="term" value="P:methylation"/>
    <property type="evidence" value="ECO:0007669"/>
    <property type="project" value="UniProtKB-KW"/>
</dbReference>
<keyword evidence="11" id="KW-1185">Reference proteome</keyword>
<accession>A0A1R7T5T1</accession>
<dbReference type="RefSeq" id="WP_146683871.1">
    <property type="nucleotide sequence ID" value="NZ_CP019646.1"/>
</dbReference>
<evidence type="ECO:0000256" key="3">
    <source>
        <dbReference type="ARBA" id="ARBA00022603"/>
    </source>
</evidence>
<dbReference type="PANTHER" id="PTHR42933:SF3">
    <property type="entry name" value="TYPE I RESTRICTION ENZYME MJAVIII METHYLASE SUBUNIT"/>
    <property type="match status" value="1"/>
</dbReference>
<dbReference type="GO" id="GO:0008170">
    <property type="term" value="F:N-methyltransferase activity"/>
    <property type="evidence" value="ECO:0007669"/>
    <property type="project" value="InterPro"/>
</dbReference>
<dbReference type="EMBL" id="CP019646">
    <property type="protein sequence ID" value="AQQ71723.1"/>
    <property type="molecule type" value="Genomic_DNA"/>
</dbReference>
<keyword evidence="4 10" id="KW-0808">Transferase</keyword>
<gene>
    <name evidence="10" type="ORF">SMSP2_02101</name>
</gene>
<sequence>MVNFQDKANFIWQVADDILRGAFKQHEYGEVILPFVVLRRLDCVLEERKDAVIATYDKYKDVLDDTAQVCKEATKRDKSDKGLNFYNTSFYDLRRLAQDANNIEVNFNNYINGYSRNVRDIIENFQIDKIVAKLVKNGYLFQLIDKFTEVELHPDQVSNHQMGYIFEELLRRFSEMSNETAGEHYTPREVIRLMVNIMFAEHKKELKGEGIIRTVFDPACGTGGMLVTAKEHIKEHINEKVEVHMFGQELNEQTYAIAKSDVLIMGENEGNIRQGTSFSDDKFADMRFNYMLTNPPFGVSWKKEKAFIENETKNPYGRFSAGTPRISDGALLFLQHMISKMEVNGSRIAIIFNGSPLFTGDAGSGESNIRKWIIENDWLEAVIALPTELFYNTGISTYIWVVTNRKPEKRRGRVQLVNASGFSARMRKSLGSKRNFITDEQIREISAIYEAFSEGEYCKIFDNEDFGYTKVTVERPKKDSIKLVTKNGLLVTKDGKLVAKKCKRVPDSKLRDYEKIPLKQDIDEYFEKEVKPHVPDAWMDRSKDKVGYEINFTKYFYKYKPLRPLEEIKADILALENETEGLLREILEG</sequence>
<keyword evidence="3 10" id="KW-0489">Methyltransferase</keyword>
<dbReference type="InterPro" id="IPR029063">
    <property type="entry name" value="SAM-dependent_MTases_sf"/>
</dbReference>
<keyword evidence="5" id="KW-0949">S-adenosyl-L-methionine</keyword>
<evidence type="ECO:0000313" key="11">
    <source>
        <dbReference type="Proteomes" id="UP000188181"/>
    </source>
</evidence>
<reference evidence="11" key="1">
    <citation type="submission" date="2017-02" db="EMBL/GenBank/DDBJ databases">
        <title>Comparative genomics and description of representatives of a novel lineage of planctomycetes thriving in anoxic sediments.</title>
        <authorList>
            <person name="Spring S."/>
            <person name="Bunk B."/>
            <person name="Sproer C."/>
        </authorList>
    </citation>
    <scope>NUCLEOTIDE SEQUENCE [LARGE SCALE GENOMIC DNA]</scope>
    <source>
        <strain evidence="11">SM-Chi-D1</strain>
    </source>
</reference>
<dbReference type="Gene3D" id="3.40.50.150">
    <property type="entry name" value="Vaccinia Virus protein VP39"/>
    <property type="match status" value="1"/>
</dbReference>
<dbReference type="PANTHER" id="PTHR42933">
    <property type="entry name" value="SLR6095 PROTEIN"/>
    <property type="match status" value="1"/>
</dbReference>
<dbReference type="InterPro" id="IPR051537">
    <property type="entry name" value="DNA_Adenine_Mtase"/>
</dbReference>
<dbReference type="PROSITE" id="PS00092">
    <property type="entry name" value="N6_MTASE"/>
    <property type="match status" value="1"/>
</dbReference>
<dbReference type="PRINTS" id="PR00507">
    <property type="entry name" value="N12N6MTFRASE"/>
</dbReference>
<dbReference type="Pfam" id="PF12161">
    <property type="entry name" value="HsdM_N"/>
    <property type="match status" value="1"/>
</dbReference>
<dbReference type="SUPFAM" id="SSF53335">
    <property type="entry name" value="S-adenosyl-L-methionine-dependent methyltransferases"/>
    <property type="match status" value="1"/>
</dbReference>
<dbReference type="GO" id="GO:0009307">
    <property type="term" value="P:DNA restriction-modification system"/>
    <property type="evidence" value="ECO:0007669"/>
    <property type="project" value="UniProtKB-KW"/>
</dbReference>
<organism evidence="10 11">
    <name type="scientific">Limihaloglobus sulfuriphilus</name>
    <dbReference type="NCBI Taxonomy" id="1851148"/>
    <lineage>
        <taxon>Bacteria</taxon>
        <taxon>Pseudomonadati</taxon>
        <taxon>Planctomycetota</taxon>
        <taxon>Phycisphaerae</taxon>
        <taxon>Sedimentisphaerales</taxon>
        <taxon>Sedimentisphaeraceae</taxon>
        <taxon>Limihaloglobus</taxon>
    </lineage>
</organism>
<proteinExistence type="inferred from homology"/>
<dbReference type="STRING" id="1851148.SMSP2_02101"/>
<evidence type="ECO:0000256" key="4">
    <source>
        <dbReference type="ARBA" id="ARBA00022679"/>
    </source>
</evidence>
<dbReference type="EC" id="2.1.1.72" evidence="2"/>